<feature type="transmembrane region" description="Helical" evidence="8">
    <location>
        <begin position="464"/>
        <end position="486"/>
    </location>
</feature>
<feature type="transmembrane region" description="Helical" evidence="8">
    <location>
        <begin position="369"/>
        <end position="389"/>
    </location>
</feature>
<feature type="transmembrane region" description="Helical" evidence="8">
    <location>
        <begin position="139"/>
        <end position="158"/>
    </location>
</feature>
<evidence type="ECO:0000313" key="9">
    <source>
        <dbReference type="EMBL" id="QSB17286.1"/>
    </source>
</evidence>
<dbReference type="Proteomes" id="UP000662857">
    <property type="component" value="Chromosome"/>
</dbReference>
<evidence type="ECO:0000256" key="8">
    <source>
        <dbReference type="SAM" id="Phobius"/>
    </source>
</evidence>
<sequence length="552" mass="55410">MVGLPTPGVTRIAGAAALIAVLTVLARLAGFGRTLVFAWAVGDNDLGDIYFAANLIPNIIFEIVAGGALASLVVPLLAGSIAAGDRAAVARTTAALLTWAMTLLIPLAVVMAVAAHPIIALLTPDAADPEQVAAGARMLQIFAPQLPLYGIGIVLTGVLQAHRRFAWPVLAPLLSSLTVAAAYFGFTLVDGRGTPVAELSTAGLLVLAVGTTVGVVVLAGVLVPPVLRLRVWARPTWRFDPAARRRVAGLAGAGAITVAAQHLALLVVLWQGLAGPEGTPVLFMFAQTIFLLPWAVLAVPLATAAYPGLAETAATGAHSPYSELLARTTRGVLLLSWLGAAALAAAAVPVAALLAALMPAAGPESVARLAAGIAGFAPALVGYGLFALLSRALYARGETRAVASAAIFGWATVAVAAIVLSALLPDASRVVALTVANTVGMTVLGAALLVAVAWRAGRSALAGVARAATAGGVGAVLAAAAGWGVARWLTPVTDPPTAGVAVGSGMLAAGVVVAVYAAVVWAADRRDLRPLVATMVRRFRRPAVDASGGGGA</sequence>
<feature type="transmembrane region" description="Helical" evidence="8">
    <location>
        <begin position="96"/>
        <end position="119"/>
    </location>
</feature>
<feature type="transmembrane region" description="Helical" evidence="8">
    <location>
        <begin position="401"/>
        <end position="424"/>
    </location>
</feature>
<feature type="transmembrane region" description="Helical" evidence="8">
    <location>
        <begin position="165"/>
        <end position="184"/>
    </location>
</feature>
<feature type="transmembrane region" description="Helical" evidence="8">
    <location>
        <begin position="59"/>
        <end position="84"/>
    </location>
</feature>
<dbReference type="PRINTS" id="PR01806">
    <property type="entry name" value="VIRFACTRMVIN"/>
</dbReference>
<evidence type="ECO:0000256" key="3">
    <source>
        <dbReference type="ARBA" id="ARBA00022692"/>
    </source>
</evidence>
<keyword evidence="7 8" id="KW-0472">Membrane</keyword>
<keyword evidence="6 8" id="KW-1133">Transmembrane helix</keyword>
<feature type="transmembrane region" description="Helical" evidence="8">
    <location>
        <begin position="282"/>
        <end position="310"/>
    </location>
</feature>
<organism evidence="9 10">
    <name type="scientific">Natronosporangium hydrolyticum</name>
    <dbReference type="NCBI Taxonomy" id="2811111"/>
    <lineage>
        <taxon>Bacteria</taxon>
        <taxon>Bacillati</taxon>
        <taxon>Actinomycetota</taxon>
        <taxon>Actinomycetes</taxon>
        <taxon>Micromonosporales</taxon>
        <taxon>Micromonosporaceae</taxon>
        <taxon>Natronosporangium</taxon>
    </lineage>
</organism>
<feature type="transmembrane region" description="Helical" evidence="8">
    <location>
        <begin position="247"/>
        <end position="270"/>
    </location>
</feature>
<evidence type="ECO:0000256" key="4">
    <source>
        <dbReference type="ARBA" id="ARBA00022960"/>
    </source>
</evidence>
<dbReference type="GO" id="GO:0005886">
    <property type="term" value="C:plasma membrane"/>
    <property type="evidence" value="ECO:0007669"/>
    <property type="project" value="UniProtKB-SubCell"/>
</dbReference>
<keyword evidence="2" id="KW-1003">Cell membrane</keyword>
<dbReference type="GO" id="GO:0009252">
    <property type="term" value="P:peptidoglycan biosynthetic process"/>
    <property type="evidence" value="ECO:0007669"/>
    <property type="project" value="UniProtKB-KW"/>
</dbReference>
<dbReference type="Pfam" id="PF03023">
    <property type="entry name" value="MurJ"/>
    <property type="match status" value="1"/>
</dbReference>
<dbReference type="GO" id="GO:0034204">
    <property type="term" value="P:lipid translocation"/>
    <property type="evidence" value="ECO:0007669"/>
    <property type="project" value="TreeGrafter"/>
</dbReference>
<reference evidence="9" key="1">
    <citation type="submission" date="2021-02" db="EMBL/GenBank/DDBJ databases">
        <title>Natrosporangium hydrolyticum gen. nov., sp. nov, a haloalkaliphilic actinobacterium from a soda solonchak soil.</title>
        <authorList>
            <person name="Sorokin D.Y."/>
            <person name="Khijniak T.V."/>
            <person name="Zakharycheva A.P."/>
            <person name="Boueva O.V."/>
            <person name="Ariskina E.V."/>
            <person name="Hahnke R.L."/>
            <person name="Bunk B."/>
            <person name="Sproer C."/>
            <person name="Schumann P."/>
            <person name="Evtushenko L.I."/>
            <person name="Kublanov I.V."/>
        </authorList>
    </citation>
    <scope>NUCLEOTIDE SEQUENCE</scope>
    <source>
        <strain evidence="9">DSM 106523</strain>
    </source>
</reference>
<keyword evidence="10" id="KW-1185">Reference proteome</keyword>
<dbReference type="InterPro" id="IPR051050">
    <property type="entry name" value="Lipid_II_flippase_MurJ/MviN"/>
</dbReference>
<feature type="transmembrane region" description="Helical" evidence="8">
    <location>
        <begin position="204"/>
        <end position="227"/>
    </location>
</feature>
<feature type="transmembrane region" description="Helical" evidence="8">
    <location>
        <begin position="430"/>
        <end position="452"/>
    </location>
</feature>
<evidence type="ECO:0000256" key="5">
    <source>
        <dbReference type="ARBA" id="ARBA00022984"/>
    </source>
</evidence>
<dbReference type="GO" id="GO:0015648">
    <property type="term" value="F:lipid-linked peptidoglycan transporter activity"/>
    <property type="evidence" value="ECO:0007669"/>
    <property type="project" value="TreeGrafter"/>
</dbReference>
<evidence type="ECO:0000256" key="1">
    <source>
        <dbReference type="ARBA" id="ARBA00004651"/>
    </source>
</evidence>
<feature type="transmembrane region" description="Helical" evidence="8">
    <location>
        <begin position="12"/>
        <end position="39"/>
    </location>
</feature>
<evidence type="ECO:0000256" key="6">
    <source>
        <dbReference type="ARBA" id="ARBA00022989"/>
    </source>
</evidence>
<dbReference type="AlphaFoldDB" id="A0A895YR80"/>
<dbReference type="KEGG" id="nhy:JQS43_12760"/>
<accession>A0A895YR80</accession>
<gene>
    <name evidence="9" type="ORF">JQS43_12760</name>
</gene>
<feature type="transmembrane region" description="Helical" evidence="8">
    <location>
        <begin position="498"/>
        <end position="523"/>
    </location>
</feature>
<evidence type="ECO:0000256" key="2">
    <source>
        <dbReference type="ARBA" id="ARBA00022475"/>
    </source>
</evidence>
<proteinExistence type="predicted"/>
<dbReference type="PANTHER" id="PTHR47019:SF1">
    <property type="entry name" value="LIPID II FLIPPASE MURJ"/>
    <property type="match status" value="1"/>
</dbReference>
<keyword evidence="3 8" id="KW-0812">Transmembrane</keyword>
<dbReference type="EMBL" id="CP070499">
    <property type="protein sequence ID" value="QSB17286.1"/>
    <property type="molecule type" value="Genomic_DNA"/>
</dbReference>
<evidence type="ECO:0000313" key="10">
    <source>
        <dbReference type="Proteomes" id="UP000662857"/>
    </source>
</evidence>
<name>A0A895YR80_9ACTN</name>
<feature type="transmembrane region" description="Helical" evidence="8">
    <location>
        <begin position="331"/>
        <end position="357"/>
    </location>
</feature>
<evidence type="ECO:0000256" key="7">
    <source>
        <dbReference type="ARBA" id="ARBA00023136"/>
    </source>
</evidence>
<comment type="subcellular location">
    <subcellularLocation>
        <location evidence="1">Cell membrane</location>
        <topology evidence="1">Multi-pass membrane protein</topology>
    </subcellularLocation>
</comment>
<dbReference type="InterPro" id="IPR004268">
    <property type="entry name" value="MurJ"/>
</dbReference>
<dbReference type="PANTHER" id="PTHR47019">
    <property type="entry name" value="LIPID II FLIPPASE MURJ"/>
    <property type="match status" value="1"/>
</dbReference>
<dbReference type="RefSeq" id="WP_420847700.1">
    <property type="nucleotide sequence ID" value="NZ_CP070499.1"/>
</dbReference>
<keyword evidence="4" id="KW-0133">Cell shape</keyword>
<dbReference type="GO" id="GO:0008360">
    <property type="term" value="P:regulation of cell shape"/>
    <property type="evidence" value="ECO:0007669"/>
    <property type="project" value="UniProtKB-KW"/>
</dbReference>
<protein>
    <submittedName>
        <fullName evidence="9">Virulence factor MviN</fullName>
    </submittedName>
</protein>
<keyword evidence="5" id="KW-0573">Peptidoglycan synthesis</keyword>